<evidence type="ECO:0000256" key="2">
    <source>
        <dbReference type="ARBA" id="ARBA00022737"/>
    </source>
</evidence>
<dbReference type="Pfam" id="PF03160">
    <property type="entry name" value="Calx-beta"/>
    <property type="match status" value="2"/>
</dbReference>
<proteinExistence type="predicted"/>
<evidence type="ECO:0000313" key="5">
    <source>
        <dbReference type="EMBL" id="CAJ0943986.1"/>
    </source>
</evidence>
<dbReference type="PANTHER" id="PTHR45739:SF1">
    <property type="entry name" value="EXTRACELLULAR MATRIX ORGANIZING PROTEIN FRAS1"/>
    <property type="match status" value="1"/>
</dbReference>
<keyword evidence="1" id="KW-0732">Signal</keyword>
<protein>
    <recommendedName>
        <fullName evidence="4">Calx-beta domain-containing protein</fullName>
    </recommendedName>
</protein>
<dbReference type="SUPFAM" id="SSF141072">
    <property type="entry name" value="CalX-like"/>
    <property type="match status" value="3"/>
</dbReference>
<comment type="caution">
    <text evidence="5">The sequence shown here is derived from an EMBL/GenBank/DDBJ whole genome shotgun (WGS) entry which is preliminary data.</text>
</comment>
<dbReference type="SMART" id="SM00237">
    <property type="entry name" value="Calx_beta"/>
    <property type="match status" value="1"/>
</dbReference>
<dbReference type="PANTHER" id="PTHR45739">
    <property type="entry name" value="MATRIX PROTEIN, PUTATIVE-RELATED"/>
    <property type="match status" value="1"/>
</dbReference>
<evidence type="ECO:0000256" key="1">
    <source>
        <dbReference type="ARBA" id="ARBA00022729"/>
    </source>
</evidence>
<keyword evidence="6" id="KW-1185">Reference proteome</keyword>
<feature type="non-terminal residue" evidence="5">
    <location>
        <position position="247"/>
    </location>
</feature>
<keyword evidence="3" id="KW-0106">Calcium</keyword>
<accession>A0ABN9LR92</accession>
<sequence>MYQVQFDEREDSKACTIIINDDQVYENIEHFMVELSMPAYALLGQITKATVNINDTEDEPTLQFDKKIYRANESADVLSVPIERKGDPGSIVSTICYTVPKSAKGSSLYALESGSDFKSRGMTNENRVIFGPGITMSTCDIKVIDDSEYEDEEEFEVALADTSENARLGSIATAKVVIEGPNDASTVFLGNATFTVNEDAGSVEIPVMRSGPDLSVPTSVWCATRPSDPPSATPGIDYIPSSKKIEF</sequence>
<reference evidence="5" key="1">
    <citation type="submission" date="2023-07" db="EMBL/GenBank/DDBJ databases">
        <authorList>
            <person name="Stuckert A."/>
        </authorList>
    </citation>
    <scope>NUCLEOTIDE SEQUENCE</scope>
</reference>
<dbReference type="Gene3D" id="2.60.40.2030">
    <property type="match status" value="3"/>
</dbReference>
<name>A0ABN9LR92_9NEOB</name>
<dbReference type="Proteomes" id="UP001176940">
    <property type="component" value="Unassembled WGS sequence"/>
</dbReference>
<dbReference type="InterPro" id="IPR038081">
    <property type="entry name" value="CalX-like_sf"/>
</dbReference>
<dbReference type="InterPro" id="IPR051561">
    <property type="entry name" value="FRAS1_ECM"/>
</dbReference>
<evidence type="ECO:0000259" key="4">
    <source>
        <dbReference type="SMART" id="SM00237"/>
    </source>
</evidence>
<feature type="domain" description="Calx-beta" evidence="4">
    <location>
        <begin position="49"/>
        <end position="160"/>
    </location>
</feature>
<organism evidence="5 6">
    <name type="scientific">Ranitomeya imitator</name>
    <name type="common">mimic poison frog</name>
    <dbReference type="NCBI Taxonomy" id="111125"/>
    <lineage>
        <taxon>Eukaryota</taxon>
        <taxon>Metazoa</taxon>
        <taxon>Chordata</taxon>
        <taxon>Craniata</taxon>
        <taxon>Vertebrata</taxon>
        <taxon>Euteleostomi</taxon>
        <taxon>Amphibia</taxon>
        <taxon>Batrachia</taxon>
        <taxon>Anura</taxon>
        <taxon>Neobatrachia</taxon>
        <taxon>Hyloidea</taxon>
        <taxon>Dendrobatidae</taxon>
        <taxon>Dendrobatinae</taxon>
        <taxon>Ranitomeya</taxon>
    </lineage>
</organism>
<evidence type="ECO:0000256" key="3">
    <source>
        <dbReference type="ARBA" id="ARBA00022837"/>
    </source>
</evidence>
<evidence type="ECO:0000313" key="6">
    <source>
        <dbReference type="Proteomes" id="UP001176940"/>
    </source>
</evidence>
<keyword evidence="2" id="KW-0677">Repeat</keyword>
<gene>
    <name evidence="5" type="ORF">RIMI_LOCUS10215866</name>
</gene>
<dbReference type="EMBL" id="CAUEEQ010021925">
    <property type="protein sequence ID" value="CAJ0943986.1"/>
    <property type="molecule type" value="Genomic_DNA"/>
</dbReference>
<dbReference type="InterPro" id="IPR003644">
    <property type="entry name" value="Calx_beta"/>
</dbReference>